<keyword evidence="2" id="KW-1185">Reference proteome</keyword>
<proteinExistence type="predicted"/>
<gene>
    <name evidence="1" type="ORF">Q5741_11185</name>
</gene>
<protein>
    <recommendedName>
        <fullName evidence="3">DUF4402 domain-containing protein</fullName>
    </recommendedName>
</protein>
<comment type="caution">
    <text evidence="1">The sequence shown here is derived from an EMBL/GenBank/DDBJ whole genome shotgun (WGS) entry which is preliminary data.</text>
</comment>
<dbReference type="RefSeq" id="WP_305024180.1">
    <property type="nucleotide sequence ID" value="NZ_JAUQTB010000005.1"/>
</dbReference>
<dbReference type="EMBL" id="JAUQTB010000005">
    <property type="protein sequence ID" value="MDO7906979.1"/>
    <property type="molecule type" value="Genomic_DNA"/>
</dbReference>
<evidence type="ECO:0008006" key="3">
    <source>
        <dbReference type="Google" id="ProtNLM"/>
    </source>
</evidence>
<evidence type="ECO:0000313" key="2">
    <source>
        <dbReference type="Proteomes" id="UP001240171"/>
    </source>
</evidence>
<sequence length="134" mass="13341">MPTFLDLRTSVQSNTDAITAAIPTGTPTLTGDIGLVTTGAVGQIRVALQGFAKITAPATPGATITITVLRGATVIFTTTFTSTTANEQVSAGFEAADLPLTPAGGLLQYQMQVVASAAGATLGARAFTGIAAAD</sequence>
<dbReference type="Proteomes" id="UP001240171">
    <property type="component" value="Unassembled WGS sequence"/>
</dbReference>
<accession>A0ABT9CCI9</accession>
<organism evidence="1 2">
    <name type="scientific">Paenibacillus lacisoli</name>
    <dbReference type="NCBI Taxonomy" id="3064525"/>
    <lineage>
        <taxon>Bacteria</taxon>
        <taxon>Bacillati</taxon>
        <taxon>Bacillota</taxon>
        <taxon>Bacilli</taxon>
        <taxon>Bacillales</taxon>
        <taxon>Paenibacillaceae</taxon>
        <taxon>Paenibacillus</taxon>
    </lineage>
</organism>
<reference evidence="1 2" key="1">
    <citation type="submission" date="2023-07" db="EMBL/GenBank/DDBJ databases">
        <title>Paenibacillus sp. JX-17 nov. isolated from soil.</title>
        <authorList>
            <person name="Wan Y."/>
            <person name="Liu B."/>
        </authorList>
    </citation>
    <scope>NUCLEOTIDE SEQUENCE [LARGE SCALE GENOMIC DNA]</scope>
    <source>
        <strain evidence="1 2">JX-17</strain>
    </source>
</reference>
<evidence type="ECO:0000313" key="1">
    <source>
        <dbReference type="EMBL" id="MDO7906979.1"/>
    </source>
</evidence>
<name>A0ABT9CCI9_9BACL</name>